<dbReference type="PROSITE" id="PS00028">
    <property type="entry name" value="ZINC_FINGER_C2H2_1"/>
    <property type="match status" value="1"/>
</dbReference>
<dbReference type="InterPro" id="IPR045320">
    <property type="entry name" value="JAGGED/SL1-like"/>
</dbReference>
<dbReference type="GO" id="GO:0003700">
    <property type="term" value="F:DNA-binding transcription factor activity"/>
    <property type="evidence" value="ECO:0007669"/>
    <property type="project" value="InterPro"/>
</dbReference>
<dbReference type="Gramene" id="TRITD4Bv1G196610.1">
    <property type="protein sequence ID" value="TRITD4Bv1G196610.1"/>
    <property type="gene ID" value="TRITD4Bv1G196610"/>
</dbReference>
<dbReference type="GO" id="GO:0008270">
    <property type="term" value="F:zinc ion binding"/>
    <property type="evidence" value="ECO:0007669"/>
    <property type="project" value="UniProtKB-KW"/>
</dbReference>
<keyword evidence="1" id="KW-0863">Zinc-finger</keyword>
<protein>
    <recommendedName>
        <fullName evidence="3">C2H2-type domain-containing protein</fullName>
    </recommendedName>
</protein>
<keyword evidence="5" id="KW-1185">Reference proteome</keyword>
<feature type="compositionally biased region" description="Gly residues" evidence="2">
    <location>
        <begin position="18"/>
        <end position="28"/>
    </location>
</feature>
<dbReference type="SUPFAM" id="SSF57667">
    <property type="entry name" value="beta-beta-alpha zinc fingers"/>
    <property type="match status" value="1"/>
</dbReference>
<feature type="domain" description="C2H2-type" evidence="3">
    <location>
        <begin position="38"/>
        <end position="65"/>
    </location>
</feature>
<dbReference type="InterPro" id="IPR013087">
    <property type="entry name" value="Znf_C2H2_type"/>
</dbReference>
<reference evidence="4 5" key="1">
    <citation type="submission" date="2017-09" db="EMBL/GenBank/DDBJ databases">
        <authorList>
            <consortium name="International Durum Wheat Genome Sequencing Consortium (IDWGSC)"/>
            <person name="Milanesi L."/>
        </authorList>
    </citation>
    <scope>NUCLEOTIDE SEQUENCE [LARGE SCALE GENOMIC DNA]</scope>
    <source>
        <strain evidence="5">cv. Svevo</strain>
    </source>
</reference>
<dbReference type="PROSITE" id="PS50157">
    <property type="entry name" value="ZINC_FINGER_C2H2_2"/>
    <property type="match status" value="1"/>
</dbReference>
<feature type="compositionally biased region" description="Low complexity" evidence="2">
    <location>
        <begin position="145"/>
        <end position="157"/>
    </location>
</feature>
<accession>A0A9R0WGK1</accession>
<evidence type="ECO:0000256" key="1">
    <source>
        <dbReference type="PROSITE-ProRule" id="PRU00042"/>
    </source>
</evidence>
<gene>
    <name evidence="4" type="ORF">TRITD_4Bv1G196610</name>
</gene>
<feature type="region of interest" description="Disordered" evidence="2">
    <location>
        <begin position="1"/>
        <end position="30"/>
    </location>
</feature>
<dbReference type="PANTHER" id="PTHR45730">
    <property type="entry name" value="ZINC FINGER PROTEIN JAGGED"/>
    <property type="match status" value="1"/>
</dbReference>
<evidence type="ECO:0000313" key="5">
    <source>
        <dbReference type="Proteomes" id="UP000324705"/>
    </source>
</evidence>
<keyword evidence="1" id="KW-0479">Metal-binding</keyword>
<name>A0A9R0WGK1_TRITD</name>
<keyword evidence="1" id="KW-0862">Zinc</keyword>
<evidence type="ECO:0000313" key="4">
    <source>
        <dbReference type="EMBL" id="VAI10927.1"/>
    </source>
</evidence>
<feature type="region of interest" description="Disordered" evidence="2">
    <location>
        <begin position="143"/>
        <end position="163"/>
    </location>
</feature>
<sequence length="169" mass="17400">METELSLALGRPETGDSGVAGRGAGNGGKADDEVQPLFPCLFCDRKFLKSQALGGHQNAHKEERAAGWNPYIYGRYPVANPTSSRAAANKKSIPMATHGGGGAAAAPPLHVVREAGTLAPSVHGVRAGAGPFYGVHDDVGDMLSSERSPAAEPASESNTGVGIDLELRL</sequence>
<dbReference type="InterPro" id="IPR036236">
    <property type="entry name" value="Znf_C2H2_sf"/>
</dbReference>
<evidence type="ECO:0000259" key="3">
    <source>
        <dbReference type="PROSITE" id="PS50157"/>
    </source>
</evidence>
<dbReference type="AlphaFoldDB" id="A0A9R0WGK1"/>
<organism evidence="4 5">
    <name type="scientific">Triticum turgidum subsp. durum</name>
    <name type="common">Durum wheat</name>
    <name type="synonym">Triticum durum</name>
    <dbReference type="NCBI Taxonomy" id="4567"/>
    <lineage>
        <taxon>Eukaryota</taxon>
        <taxon>Viridiplantae</taxon>
        <taxon>Streptophyta</taxon>
        <taxon>Embryophyta</taxon>
        <taxon>Tracheophyta</taxon>
        <taxon>Spermatophyta</taxon>
        <taxon>Magnoliopsida</taxon>
        <taxon>Liliopsida</taxon>
        <taxon>Poales</taxon>
        <taxon>Poaceae</taxon>
        <taxon>BOP clade</taxon>
        <taxon>Pooideae</taxon>
        <taxon>Triticodae</taxon>
        <taxon>Triticeae</taxon>
        <taxon>Triticinae</taxon>
        <taxon>Triticum</taxon>
    </lineage>
</organism>
<dbReference type="EMBL" id="LT934118">
    <property type="protein sequence ID" value="VAI10927.1"/>
    <property type="molecule type" value="Genomic_DNA"/>
</dbReference>
<dbReference type="PANTHER" id="PTHR45730:SF135">
    <property type="entry name" value="C2H2-TYPE DOMAIN-CONTAINING PROTEIN"/>
    <property type="match status" value="1"/>
</dbReference>
<proteinExistence type="predicted"/>
<dbReference type="Proteomes" id="UP000324705">
    <property type="component" value="Chromosome 4B"/>
</dbReference>
<evidence type="ECO:0000256" key="2">
    <source>
        <dbReference type="SAM" id="MobiDB-lite"/>
    </source>
</evidence>